<gene>
    <name evidence="2" type="ORF">ACFQ1T_10760</name>
</gene>
<dbReference type="NCBIfam" id="TIGR02925">
    <property type="entry name" value="cis_trans_EpsD"/>
    <property type="match status" value="1"/>
</dbReference>
<dbReference type="RefSeq" id="WP_379076451.1">
    <property type="nucleotide sequence ID" value="NZ_JBHTJW010000002.1"/>
</dbReference>
<reference evidence="3" key="1">
    <citation type="journal article" date="2019" name="Int. J. Syst. Evol. Microbiol.">
        <title>The Global Catalogue of Microorganisms (GCM) 10K type strain sequencing project: providing services to taxonomists for standard genome sequencing and annotation.</title>
        <authorList>
            <consortium name="The Broad Institute Genomics Platform"/>
            <consortium name="The Broad Institute Genome Sequencing Center for Infectious Disease"/>
            <person name="Wu L."/>
            <person name="Ma J."/>
        </authorList>
    </citation>
    <scope>NUCLEOTIDE SEQUENCE [LARGE SCALE GENOMIC DNA]</scope>
    <source>
        <strain evidence="3">CCUG 59685</strain>
    </source>
</reference>
<dbReference type="InterPro" id="IPR014274">
    <property type="entry name" value="PPIase_EpsD"/>
</dbReference>
<dbReference type="Gene3D" id="1.10.8.1040">
    <property type="match status" value="1"/>
</dbReference>
<dbReference type="EC" id="5.2.1.8" evidence="2"/>
<accession>A0ABW3GKL1</accession>
<dbReference type="GO" id="GO:0003755">
    <property type="term" value="F:peptidyl-prolyl cis-trans isomerase activity"/>
    <property type="evidence" value="ECO:0007669"/>
    <property type="project" value="UniProtKB-EC"/>
</dbReference>
<dbReference type="Proteomes" id="UP001597106">
    <property type="component" value="Unassembled WGS sequence"/>
</dbReference>
<dbReference type="Pfam" id="PF13624">
    <property type="entry name" value="SurA_N_3"/>
    <property type="match status" value="1"/>
</dbReference>
<keyword evidence="2" id="KW-0413">Isomerase</keyword>
<dbReference type="InterPro" id="IPR027304">
    <property type="entry name" value="Trigger_fact/SurA_dom_sf"/>
</dbReference>
<comment type="caution">
    <text evidence="2">The sequence shown here is derived from an EMBL/GenBank/DDBJ whole genome shotgun (WGS) entry which is preliminary data.</text>
</comment>
<dbReference type="EMBL" id="JBHTJW010000002">
    <property type="protein sequence ID" value="MFD0930255.1"/>
    <property type="molecule type" value="Genomic_DNA"/>
</dbReference>
<keyword evidence="3" id="KW-1185">Reference proteome</keyword>
<dbReference type="SUPFAM" id="SSF109998">
    <property type="entry name" value="Triger factor/SurA peptide-binding domain-like"/>
    <property type="match status" value="1"/>
</dbReference>
<evidence type="ECO:0000313" key="3">
    <source>
        <dbReference type="Proteomes" id="UP001597106"/>
    </source>
</evidence>
<name>A0ABW3GKL1_9PROT</name>
<sequence length="301" mass="33251">MKNFVLTSLLFATLSGCSNSDPAGKQTQVVAKVNGDEITVHQINGEMQRLQVPVANPQVVAKKMLNSLIDRQLLVQEAVKLNLDRTPEVMQLVDAARAQIYAQAYLARKVSAIGQANDKEVQQFMLEHPEVFSRRKVFTTADIIFANDPGKIDADKLQQLVSNAEELKTWLNRHQIHFEIAEETIPTEALPKEAVSLADQVKVGDLLFMHDDIKVVARSIANIAEVPLTEQQALDMATKAVNERKRQQLILDELQRLKKLAQIEVLDPNLKSEPAASTAKASPASTTQKAPNSVDHGLKGL</sequence>
<protein>
    <submittedName>
        <fullName evidence="2">EpsD family peptidyl-prolyl cis-trans isomerase</fullName>
        <ecNumber evidence="2">5.2.1.8</ecNumber>
    </submittedName>
</protein>
<feature type="compositionally biased region" description="Low complexity" evidence="1">
    <location>
        <begin position="272"/>
        <end position="290"/>
    </location>
</feature>
<dbReference type="PROSITE" id="PS51257">
    <property type="entry name" value="PROKAR_LIPOPROTEIN"/>
    <property type="match status" value="1"/>
</dbReference>
<evidence type="ECO:0000313" key="2">
    <source>
        <dbReference type="EMBL" id="MFD0930255.1"/>
    </source>
</evidence>
<feature type="region of interest" description="Disordered" evidence="1">
    <location>
        <begin position="272"/>
        <end position="301"/>
    </location>
</feature>
<proteinExistence type="predicted"/>
<organism evidence="2 3">
    <name type="scientific">Methylophilus glucosoxydans</name>
    <dbReference type="NCBI Taxonomy" id="752553"/>
    <lineage>
        <taxon>Bacteria</taxon>
        <taxon>Pseudomonadati</taxon>
        <taxon>Pseudomonadota</taxon>
        <taxon>Betaproteobacteria</taxon>
        <taxon>Nitrosomonadales</taxon>
        <taxon>Methylophilaceae</taxon>
        <taxon>Methylophilus</taxon>
    </lineage>
</organism>
<evidence type="ECO:0000256" key="1">
    <source>
        <dbReference type="SAM" id="MobiDB-lite"/>
    </source>
</evidence>